<feature type="binding site" evidence="1">
    <location>
        <position position="257"/>
    </location>
    <ligand>
        <name>a divalent metal cation</name>
        <dbReference type="ChEBI" id="CHEBI:60240"/>
    </ligand>
</feature>
<keyword evidence="1" id="KW-0479">Metal-binding</keyword>
<evidence type="ECO:0000313" key="2">
    <source>
        <dbReference type="EMBL" id="MCG9972873.1"/>
    </source>
</evidence>
<dbReference type="AlphaFoldDB" id="A0A9X2A9G9"/>
<protein>
    <recommendedName>
        <fullName evidence="1">Tagaturonate/fructuronate epimerase</fullName>
        <shortName evidence="1">D-TagA/D-FruA epimerase</shortName>
        <ecNumber evidence="1">5.1.2.7</ecNumber>
    </recommendedName>
</protein>
<dbReference type="EC" id="5.1.2.7" evidence="1"/>
<feature type="binding site" evidence="1">
    <location>
        <position position="80"/>
    </location>
    <ligand>
        <name>a divalent metal cation</name>
        <dbReference type="ChEBI" id="CHEBI:60240"/>
    </ligand>
</feature>
<dbReference type="EMBL" id="JAJSON010000025">
    <property type="protein sequence ID" value="MCG9972873.1"/>
    <property type="molecule type" value="Genomic_DNA"/>
</dbReference>
<comment type="caution">
    <text evidence="2">The sequence shown here is derived from an EMBL/GenBank/DDBJ whole genome shotgun (WGS) entry which is preliminary data.</text>
</comment>
<sequence length="414" mass="47233">MRKLGKYSFGVGDRFGKEAIAQLRAILQLRTDGIEVVPVWNKSDREHKTVGTQPESLREEADTAIKSLGYKGDYFVDADHISLENVDPYLPVSDFFTIDVANFIGKETSLEEKKSFIWFFDKYRGKLRISGISEEFVITEENLDEMCDMFLLAMKNAGIVYEHIASEKDGEFSTEVSIDEVDKPQSPVELFFILAALAYYNVPVNTIAPKFTGEFNKGVDYNGDLTQFEREFEEDLLVLKYAVQEFDLPENLKLSVHSGSDKLSIYPVIQKLIKTHDAGLHLKTAGTTWLEELIGISESGGEGFVFSKNLYAEALERFDELTADYKSVLAIDKRQLPDPEGFSSGKSFADTLRHEPDSKEYNPHFRQLLHCAYKIAAENSDFDLLLMKYREKIEENVTYNLYEKHLKPLFHPVT</sequence>
<comment type="function">
    <text evidence="1">Catalyzes the epimerization of D-tagaturonate (D-TagA) to D-fructuronate (D-FruA).</text>
</comment>
<feature type="active site" description="Proton donor" evidence="1">
    <location>
        <position position="175"/>
    </location>
</feature>
<reference evidence="2" key="1">
    <citation type="submission" date="2021-12" db="EMBL/GenBank/DDBJ databases">
        <title>Description of Gramella crocea sp. nov., a new bacterium isolated from activated sludge.</title>
        <authorList>
            <person name="Zhang X."/>
        </authorList>
    </citation>
    <scope>NUCLEOTIDE SEQUENCE</scope>
    <source>
        <strain evidence="2">YB25</strain>
    </source>
</reference>
<dbReference type="HAMAP" id="MF_02243">
    <property type="entry name" value="UxaE"/>
    <property type="match status" value="1"/>
</dbReference>
<comment type="similarity">
    <text evidence="1">Belongs to the UxaE family.</text>
</comment>
<evidence type="ECO:0000256" key="1">
    <source>
        <dbReference type="HAMAP-Rule" id="MF_02243"/>
    </source>
</evidence>
<gene>
    <name evidence="1" type="primary">uxaE</name>
    <name evidence="2" type="ORF">LU635_14575</name>
</gene>
<evidence type="ECO:0000313" key="3">
    <source>
        <dbReference type="Proteomes" id="UP001139344"/>
    </source>
</evidence>
<dbReference type="Pfam" id="PF16257">
    <property type="entry name" value="UxaE"/>
    <property type="match status" value="1"/>
</dbReference>
<keyword evidence="3" id="KW-1185">Reference proteome</keyword>
<dbReference type="Proteomes" id="UP001139344">
    <property type="component" value="Unassembled WGS sequence"/>
</dbReference>
<dbReference type="GO" id="GO:0016856">
    <property type="term" value="F:racemase and epimerase activity, acting on hydroxy acids and derivatives"/>
    <property type="evidence" value="ECO:0007669"/>
    <property type="project" value="UniProtKB-UniRule"/>
</dbReference>
<comment type="catalytic activity">
    <reaction evidence="1">
        <text>keto-D-tagaturonate = keto-D-fructuronate</text>
        <dbReference type="Rhea" id="RHEA:51656"/>
        <dbReference type="ChEBI" id="CHEBI:17886"/>
        <dbReference type="ChEBI" id="CHEBI:59881"/>
        <dbReference type="EC" id="5.1.2.7"/>
    </reaction>
</comment>
<dbReference type="GO" id="GO:0046872">
    <property type="term" value="F:metal ion binding"/>
    <property type="evidence" value="ECO:0007669"/>
    <property type="project" value="UniProtKB-UniRule"/>
</dbReference>
<accession>A0A9X2A9G9</accession>
<organism evidence="2 3">
    <name type="scientific">Christiangramia crocea</name>
    <dbReference type="NCBI Taxonomy" id="2904124"/>
    <lineage>
        <taxon>Bacteria</taxon>
        <taxon>Pseudomonadati</taxon>
        <taxon>Bacteroidota</taxon>
        <taxon>Flavobacteriia</taxon>
        <taxon>Flavobacteriales</taxon>
        <taxon>Flavobacteriaceae</taxon>
        <taxon>Christiangramia</taxon>
    </lineage>
</organism>
<feature type="active site" description="Proton acceptor" evidence="1">
    <location>
        <position position="79"/>
    </location>
</feature>
<comment type="cofactor">
    <cofactor evidence="1">
        <name>a divalent metal cation</name>
        <dbReference type="ChEBI" id="CHEBI:60240"/>
    </cofactor>
</comment>
<name>A0A9X2A9G9_9FLAO</name>
<feature type="binding site" evidence="1">
    <location>
        <position position="217"/>
    </location>
    <ligand>
        <name>a divalent metal cation</name>
        <dbReference type="ChEBI" id="CHEBI:60240"/>
    </ligand>
</feature>
<keyword evidence="1" id="KW-0413">Isomerase</keyword>
<proteinExistence type="inferred from homology"/>
<dbReference type="RefSeq" id="WP_240100224.1">
    <property type="nucleotide sequence ID" value="NZ_JAJSON010000025.1"/>
</dbReference>
<dbReference type="InterPro" id="IPR032586">
    <property type="entry name" value="UxaE"/>
</dbReference>